<feature type="compositionally biased region" description="Low complexity" evidence="4">
    <location>
        <begin position="401"/>
        <end position="415"/>
    </location>
</feature>
<feature type="region of interest" description="Disordered" evidence="4">
    <location>
        <begin position="349"/>
        <end position="764"/>
    </location>
</feature>
<feature type="compositionally biased region" description="Basic and acidic residues" evidence="4">
    <location>
        <begin position="476"/>
        <end position="485"/>
    </location>
</feature>
<gene>
    <name evidence="6" type="ORF">FA15DRAFT_705075</name>
</gene>
<evidence type="ECO:0000256" key="3">
    <source>
        <dbReference type="RuleBase" id="RU361214"/>
    </source>
</evidence>
<evidence type="ECO:0000313" key="7">
    <source>
        <dbReference type="Proteomes" id="UP000307440"/>
    </source>
</evidence>
<feature type="domain" description="Autophagy-related protein 13 N-terminal" evidence="5">
    <location>
        <begin position="14"/>
        <end position="235"/>
    </location>
</feature>
<keyword evidence="7" id="KW-1185">Reference proteome</keyword>
<dbReference type="GO" id="GO:0000407">
    <property type="term" value="C:phagophore assembly site"/>
    <property type="evidence" value="ECO:0007669"/>
    <property type="project" value="TreeGrafter"/>
</dbReference>
<dbReference type="GO" id="GO:0034497">
    <property type="term" value="P:protein localization to phagophore assembly site"/>
    <property type="evidence" value="ECO:0007669"/>
    <property type="project" value="TreeGrafter"/>
</dbReference>
<feature type="compositionally biased region" description="Low complexity" evidence="4">
    <location>
        <begin position="630"/>
        <end position="662"/>
    </location>
</feature>
<feature type="compositionally biased region" description="Low complexity" evidence="4">
    <location>
        <begin position="375"/>
        <end position="390"/>
    </location>
</feature>
<dbReference type="InterPro" id="IPR036570">
    <property type="entry name" value="HORMA_dom_sf"/>
</dbReference>
<feature type="compositionally biased region" description="Polar residues" evidence="4">
    <location>
        <begin position="425"/>
        <end position="437"/>
    </location>
</feature>
<sequence length="853" mass="91526">MSNDTQKADQIAFHFYTKLFYVVNQARATEEARGQAKVDKWFNLETPDSDLFTREAREVYKNISLAPQPGPPPLEIQVVIAVPELANNQVLVYLTPEGSRARIEPTPRFIVLETWTLSFAPRRGNEDHSIDVALPTIYKHGIPLFRSLYSLLRVLPTWKLYKRLKRRTGGPHHLSIQLRVRGVHDADHVTLNLDTPLSASVLSTPLSTQTHTFSPVPHPLGSLTLSARYLEAPNFQLEELESVLSSKFISQDLDGGGDFVPTLTKNHQRDSSIGSSNSNSNSVMQRSPPKRADEGTSIADRFILPPVRATPSTGRTIPQPPRQLASGDFAGSIHNQSPSGLAISRIRKESLGSSPSPSLSIRDLPAGIPFSTTNPSLSSLSSSPSSGPLPIRRPHLNPFKSNTVSSASGSSPSLSIRQAGLPSDSPVTHSRSTSISGTAGRPPHSPIGATLPSPGLDAGKRPGTSGSGGSANSNSDLRDSPDDGRVGVPPRKRYSSSFGHRYANSVGSTGGASGEGGGSASGRSTPAHQPTGLGIEVPRERKESTAGLMGSFVSTATDDDDISIFVQEIDSRKPLSGRHKEKEKRDWDRQQRALESDFDTSAVVHDGTRPGSEHSQGASEASTIKANRFSPQRAGSSGAGSSTTSPTSTAPSSRFSTASRATVVPGSVGSVRDRPLADTSTSPPALSMSPNRGPMLTSQGEVEERLRKMNETFLKSLEGFGSNATKRKEREQRKKDKERERAVPTSPRKSTTDAHSRYRGGAGVDEEDVDNLADYAGRGLCIRSARERRLDDWREGTDSASSASNVGYPGLRLGYANELGQSGDGDGGASQGSEEVIGKMDLYEDRRSGGYRF</sequence>
<accession>A0A5C3KUB3</accession>
<dbReference type="GO" id="GO:0000423">
    <property type="term" value="P:mitophagy"/>
    <property type="evidence" value="ECO:0007669"/>
    <property type="project" value="TreeGrafter"/>
</dbReference>
<name>A0A5C3KUB3_COPMA</name>
<feature type="compositionally biased region" description="Basic and acidic residues" evidence="4">
    <location>
        <begin position="836"/>
        <end position="853"/>
    </location>
</feature>
<feature type="compositionally biased region" description="Low complexity" evidence="4">
    <location>
        <begin position="351"/>
        <end position="360"/>
    </location>
</feature>
<reference evidence="6 7" key="1">
    <citation type="journal article" date="2019" name="Nat. Ecol. Evol.">
        <title>Megaphylogeny resolves global patterns of mushroom evolution.</title>
        <authorList>
            <person name="Varga T."/>
            <person name="Krizsan K."/>
            <person name="Foldi C."/>
            <person name="Dima B."/>
            <person name="Sanchez-Garcia M."/>
            <person name="Sanchez-Ramirez S."/>
            <person name="Szollosi G.J."/>
            <person name="Szarkandi J.G."/>
            <person name="Papp V."/>
            <person name="Albert L."/>
            <person name="Andreopoulos W."/>
            <person name="Angelini C."/>
            <person name="Antonin V."/>
            <person name="Barry K.W."/>
            <person name="Bougher N.L."/>
            <person name="Buchanan P."/>
            <person name="Buyck B."/>
            <person name="Bense V."/>
            <person name="Catcheside P."/>
            <person name="Chovatia M."/>
            <person name="Cooper J."/>
            <person name="Damon W."/>
            <person name="Desjardin D."/>
            <person name="Finy P."/>
            <person name="Geml J."/>
            <person name="Haridas S."/>
            <person name="Hughes K."/>
            <person name="Justo A."/>
            <person name="Karasinski D."/>
            <person name="Kautmanova I."/>
            <person name="Kiss B."/>
            <person name="Kocsube S."/>
            <person name="Kotiranta H."/>
            <person name="LaButti K.M."/>
            <person name="Lechner B.E."/>
            <person name="Liimatainen K."/>
            <person name="Lipzen A."/>
            <person name="Lukacs Z."/>
            <person name="Mihaltcheva S."/>
            <person name="Morgado L.N."/>
            <person name="Niskanen T."/>
            <person name="Noordeloos M.E."/>
            <person name="Ohm R.A."/>
            <person name="Ortiz-Santana B."/>
            <person name="Ovrebo C."/>
            <person name="Racz N."/>
            <person name="Riley R."/>
            <person name="Savchenko A."/>
            <person name="Shiryaev A."/>
            <person name="Soop K."/>
            <person name="Spirin V."/>
            <person name="Szebenyi C."/>
            <person name="Tomsovsky M."/>
            <person name="Tulloss R.E."/>
            <person name="Uehling J."/>
            <person name="Grigoriev I.V."/>
            <person name="Vagvolgyi C."/>
            <person name="Papp T."/>
            <person name="Martin F.M."/>
            <person name="Miettinen O."/>
            <person name="Hibbett D.S."/>
            <person name="Nagy L.G."/>
        </authorList>
    </citation>
    <scope>NUCLEOTIDE SEQUENCE [LARGE SCALE GENOMIC DNA]</scope>
    <source>
        <strain evidence="6 7">CBS 121175</strain>
    </source>
</reference>
<feature type="compositionally biased region" description="Gly residues" evidence="4">
    <location>
        <begin position="508"/>
        <end position="520"/>
    </location>
</feature>
<protein>
    <recommendedName>
        <fullName evidence="3">Autophagy-related protein 13</fullName>
    </recommendedName>
</protein>
<dbReference type="Gene3D" id="3.30.900.10">
    <property type="entry name" value="HORMA domain"/>
    <property type="match status" value="1"/>
</dbReference>
<evidence type="ECO:0000256" key="4">
    <source>
        <dbReference type="SAM" id="MobiDB-lite"/>
    </source>
</evidence>
<dbReference type="InterPro" id="IPR040182">
    <property type="entry name" value="ATG13"/>
</dbReference>
<dbReference type="EMBL" id="ML210210">
    <property type="protein sequence ID" value="TFK23887.1"/>
    <property type="molecule type" value="Genomic_DNA"/>
</dbReference>
<dbReference type="OrthoDB" id="70161at2759"/>
<feature type="compositionally biased region" description="Polar residues" evidence="4">
    <location>
        <begin position="613"/>
        <end position="625"/>
    </location>
</feature>
<proteinExistence type="inferred from homology"/>
<feature type="region of interest" description="Disordered" evidence="4">
    <location>
        <begin position="816"/>
        <end position="853"/>
    </location>
</feature>
<dbReference type="Proteomes" id="UP000307440">
    <property type="component" value="Unassembled WGS sequence"/>
</dbReference>
<feature type="compositionally biased region" description="Basic and acidic residues" evidence="4">
    <location>
        <begin position="569"/>
        <end position="595"/>
    </location>
</feature>
<dbReference type="PANTHER" id="PTHR13430:SF4">
    <property type="entry name" value="AUTOPHAGY-RELATED PROTEIN 13"/>
    <property type="match status" value="1"/>
</dbReference>
<dbReference type="Pfam" id="PF10033">
    <property type="entry name" value="ATG13"/>
    <property type="match status" value="1"/>
</dbReference>
<evidence type="ECO:0000256" key="1">
    <source>
        <dbReference type="ARBA" id="ARBA00005246"/>
    </source>
</evidence>
<comment type="similarity">
    <text evidence="1 3">Belongs to the ATG13 family. Fungi subfamily.</text>
</comment>
<dbReference type="STRING" id="230819.A0A5C3KUB3"/>
<evidence type="ECO:0000313" key="6">
    <source>
        <dbReference type="EMBL" id="TFK23887.1"/>
    </source>
</evidence>
<feature type="compositionally biased region" description="Polar residues" evidence="4">
    <location>
        <begin position="678"/>
        <end position="700"/>
    </location>
</feature>
<feature type="compositionally biased region" description="Basic and acidic residues" evidence="4">
    <location>
        <begin position="726"/>
        <end position="742"/>
    </location>
</feature>
<dbReference type="PANTHER" id="PTHR13430">
    <property type="match status" value="1"/>
</dbReference>
<dbReference type="GO" id="GO:0005829">
    <property type="term" value="C:cytosol"/>
    <property type="evidence" value="ECO:0007669"/>
    <property type="project" value="TreeGrafter"/>
</dbReference>
<keyword evidence="2 3" id="KW-0072">Autophagy</keyword>
<evidence type="ECO:0000259" key="5">
    <source>
        <dbReference type="Pfam" id="PF10033"/>
    </source>
</evidence>
<dbReference type="InterPro" id="IPR018731">
    <property type="entry name" value="Atg13_N"/>
</dbReference>
<dbReference type="GO" id="GO:0034727">
    <property type="term" value="P:piecemeal microautophagy of the nucleus"/>
    <property type="evidence" value="ECO:0007669"/>
    <property type="project" value="TreeGrafter"/>
</dbReference>
<dbReference type="AlphaFoldDB" id="A0A5C3KUB3"/>
<feature type="compositionally biased region" description="Low complexity" evidence="4">
    <location>
        <begin position="271"/>
        <end position="282"/>
    </location>
</feature>
<feature type="region of interest" description="Disordered" evidence="4">
    <location>
        <begin position="259"/>
        <end position="337"/>
    </location>
</feature>
<dbReference type="GO" id="GO:1990316">
    <property type="term" value="C:Atg1/ULK1 kinase complex"/>
    <property type="evidence" value="ECO:0007669"/>
    <property type="project" value="InterPro"/>
</dbReference>
<organism evidence="6 7">
    <name type="scientific">Coprinopsis marcescibilis</name>
    <name type="common">Agaric fungus</name>
    <name type="synonym">Psathyrella marcescibilis</name>
    <dbReference type="NCBI Taxonomy" id="230819"/>
    <lineage>
        <taxon>Eukaryota</taxon>
        <taxon>Fungi</taxon>
        <taxon>Dikarya</taxon>
        <taxon>Basidiomycota</taxon>
        <taxon>Agaricomycotina</taxon>
        <taxon>Agaricomycetes</taxon>
        <taxon>Agaricomycetidae</taxon>
        <taxon>Agaricales</taxon>
        <taxon>Agaricineae</taxon>
        <taxon>Psathyrellaceae</taxon>
        <taxon>Coprinopsis</taxon>
    </lineage>
</organism>
<evidence type="ECO:0000256" key="2">
    <source>
        <dbReference type="ARBA" id="ARBA00023006"/>
    </source>
</evidence>